<gene>
    <name evidence="2" type="ORF">D1164_10930</name>
</gene>
<feature type="transmembrane region" description="Helical" evidence="1">
    <location>
        <begin position="92"/>
        <end position="110"/>
    </location>
</feature>
<reference evidence="2 3" key="1">
    <citation type="journal article" date="2015" name="Int. J. Syst. Evol. Microbiol.">
        <title>Mariniphaga sediminis sp. nov., isolated from coastal sediment.</title>
        <authorList>
            <person name="Wang F.Q."/>
            <person name="Shen Q.Y."/>
            <person name="Chen G.J."/>
            <person name="Du Z.J."/>
        </authorList>
    </citation>
    <scope>NUCLEOTIDE SEQUENCE [LARGE SCALE GENOMIC DNA]</scope>
    <source>
        <strain evidence="2 3">SY21</strain>
    </source>
</reference>
<dbReference type="Proteomes" id="UP000266441">
    <property type="component" value="Unassembled WGS sequence"/>
</dbReference>
<keyword evidence="3" id="KW-1185">Reference proteome</keyword>
<keyword evidence="1" id="KW-0812">Transmembrane</keyword>
<proteinExistence type="predicted"/>
<organism evidence="2 3">
    <name type="scientific">Mariniphaga sediminis</name>
    <dbReference type="NCBI Taxonomy" id="1628158"/>
    <lineage>
        <taxon>Bacteria</taxon>
        <taxon>Pseudomonadati</taxon>
        <taxon>Bacteroidota</taxon>
        <taxon>Bacteroidia</taxon>
        <taxon>Marinilabiliales</taxon>
        <taxon>Prolixibacteraceae</taxon>
        <taxon>Mariniphaga</taxon>
    </lineage>
</organism>
<evidence type="ECO:0000256" key="1">
    <source>
        <dbReference type="SAM" id="Phobius"/>
    </source>
</evidence>
<evidence type="ECO:0000313" key="2">
    <source>
        <dbReference type="EMBL" id="RIH65093.1"/>
    </source>
</evidence>
<name>A0A399D0Z1_9BACT</name>
<accession>A0A399D0Z1</accession>
<feature type="transmembrane region" description="Helical" evidence="1">
    <location>
        <begin position="60"/>
        <end position="80"/>
    </location>
</feature>
<dbReference type="EMBL" id="QWET01000007">
    <property type="protein sequence ID" value="RIH65093.1"/>
    <property type="molecule type" value="Genomic_DNA"/>
</dbReference>
<dbReference type="AlphaFoldDB" id="A0A399D0Z1"/>
<protein>
    <submittedName>
        <fullName evidence="2">Uncharacterized protein</fullName>
    </submittedName>
</protein>
<keyword evidence="1" id="KW-0472">Membrane</keyword>
<evidence type="ECO:0000313" key="3">
    <source>
        <dbReference type="Proteomes" id="UP000266441"/>
    </source>
</evidence>
<sequence length="237" mass="27989">MIVFRPADGQSPAIRSDNLQVTVSFNFEFTTMKISVDKKIDIILSEKNELRKEIILFEQGMQKSIFVLLTILLFALGIYWDENIIKHEQTRVLILLILSQLAVVFVLYAISQMCVQNIHSGYIIKLEEKINSYCNENISLWEKEIVNNYIFKPRSIFYWIIISIMILVSMFFIIVFNKVFVEFNNNWLKFGIIGEFIIVTILFIFSLSESKRVYKFITRKQLEYRTDKHKKTKANNV</sequence>
<keyword evidence="1" id="KW-1133">Transmembrane helix</keyword>
<feature type="transmembrane region" description="Helical" evidence="1">
    <location>
        <begin position="187"/>
        <end position="207"/>
    </location>
</feature>
<comment type="caution">
    <text evidence="2">The sequence shown here is derived from an EMBL/GenBank/DDBJ whole genome shotgun (WGS) entry which is preliminary data.</text>
</comment>
<feature type="transmembrane region" description="Helical" evidence="1">
    <location>
        <begin position="156"/>
        <end position="175"/>
    </location>
</feature>